<evidence type="ECO:0000256" key="1">
    <source>
        <dbReference type="SAM" id="Phobius"/>
    </source>
</evidence>
<comment type="caution">
    <text evidence="3">The sequence shown here is derived from an EMBL/GenBank/DDBJ whole genome shotgun (WGS) entry which is preliminary data.</text>
</comment>
<keyword evidence="1" id="KW-0812">Transmembrane</keyword>
<reference evidence="3 4" key="1">
    <citation type="submission" date="2019-01" db="EMBL/GenBank/DDBJ databases">
        <title>Coherence of Microcystis species and biogeography revealed through population genomics.</title>
        <authorList>
            <person name="Perez-Carrascal O.M."/>
            <person name="Terrat Y."/>
            <person name="Giani A."/>
            <person name="Fortin N."/>
            <person name="Tromas N."/>
            <person name="Shapiro B.J."/>
        </authorList>
    </citation>
    <scope>NUCLEOTIDE SEQUENCE [LARGE SCALE GENOMIC DNA]</scope>
    <source>
        <strain evidence="3">Ma_QC_Ch_20071001_S25D</strain>
    </source>
</reference>
<dbReference type="AlphaFoldDB" id="A0A552FDW7"/>
<sequence>MTNNIMKQTIRNFLVWILARPFFYGFNVKLYILALNALGILNYKTNKISGEYSFIVRLARKFEPGSVVLDVGANVGDYSNLLKQLNSEIIIYAFEPHPKTFKILQENAKNNKYTALNLGCGKSKSKLELYDYENKDGSSHASLYRGAINELRQCNSVSHIVDIIDIDSFISEQNIQKVSLLKIDVEGNEYSVFEGLKEALKKGIIEIIHFEFNEMNIFSRTFFKDFYDLLEDYQLFRMLPNHLLPLDTYSPIFCEIFAYQNIVAVHKNYRLNL</sequence>
<proteinExistence type="predicted"/>
<keyword evidence="3" id="KW-0808">Transferase</keyword>
<evidence type="ECO:0000313" key="3">
    <source>
        <dbReference type="EMBL" id="TRU44875.1"/>
    </source>
</evidence>
<dbReference type="NCBIfam" id="TIGR01444">
    <property type="entry name" value="fkbM_fam"/>
    <property type="match status" value="1"/>
</dbReference>
<gene>
    <name evidence="3" type="ORF">EWV57_21605</name>
</gene>
<name>A0A552FDW7_MICAE</name>
<dbReference type="Pfam" id="PF05050">
    <property type="entry name" value="Methyltransf_21"/>
    <property type="match status" value="1"/>
</dbReference>
<dbReference type="InterPro" id="IPR052514">
    <property type="entry name" value="SAM-dependent_MTase"/>
</dbReference>
<evidence type="ECO:0000259" key="2">
    <source>
        <dbReference type="Pfam" id="PF05050"/>
    </source>
</evidence>
<keyword evidence="3" id="KW-0489">Methyltransferase</keyword>
<dbReference type="PANTHER" id="PTHR34203">
    <property type="entry name" value="METHYLTRANSFERASE, FKBM FAMILY PROTEIN"/>
    <property type="match status" value="1"/>
</dbReference>
<dbReference type="PANTHER" id="PTHR34203:SF15">
    <property type="entry name" value="SLL1173 PROTEIN"/>
    <property type="match status" value="1"/>
</dbReference>
<dbReference type="Gene3D" id="3.40.50.150">
    <property type="entry name" value="Vaccinia Virus protein VP39"/>
    <property type="match status" value="1"/>
</dbReference>
<dbReference type="InterPro" id="IPR029063">
    <property type="entry name" value="SAM-dependent_MTases_sf"/>
</dbReference>
<dbReference type="EMBL" id="SFBE01000358">
    <property type="protein sequence ID" value="TRU44875.1"/>
    <property type="molecule type" value="Genomic_DNA"/>
</dbReference>
<accession>A0A552FDW7</accession>
<protein>
    <submittedName>
        <fullName evidence="3">FkbM family methyltransferase</fullName>
    </submittedName>
</protein>
<dbReference type="GO" id="GO:0032259">
    <property type="term" value="P:methylation"/>
    <property type="evidence" value="ECO:0007669"/>
    <property type="project" value="UniProtKB-KW"/>
</dbReference>
<feature type="domain" description="Methyltransferase FkbM" evidence="2">
    <location>
        <begin position="70"/>
        <end position="233"/>
    </location>
</feature>
<organism evidence="3 4">
    <name type="scientific">Microcystis aeruginosa Ma_QC_Ch_20071001_S25D</name>
    <dbReference type="NCBI Taxonomy" id="2486250"/>
    <lineage>
        <taxon>Bacteria</taxon>
        <taxon>Bacillati</taxon>
        <taxon>Cyanobacteriota</taxon>
        <taxon>Cyanophyceae</taxon>
        <taxon>Oscillatoriophycideae</taxon>
        <taxon>Chroococcales</taxon>
        <taxon>Microcystaceae</taxon>
        <taxon>Microcystis</taxon>
    </lineage>
</organism>
<dbReference type="GO" id="GO:0008168">
    <property type="term" value="F:methyltransferase activity"/>
    <property type="evidence" value="ECO:0007669"/>
    <property type="project" value="UniProtKB-KW"/>
</dbReference>
<keyword evidence="1" id="KW-1133">Transmembrane helix</keyword>
<dbReference type="Proteomes" id="UP000316958">
    <property type="component" value="Unassembled WGS sequence"/>
</dbReference>
<dbReference type="SUPFAM" id="SSF53335">
    <property type="entry name" value="S-adenosyl-L-methionine-dependent methyltransferases"/>
    <property type="match status" value="1"/>
</dbReference>
<keyword evidence="1" id="KW-0472">Membrane</keyword>
<feature type="transmembrane region" description="Helical" evidence="1">
    <location>
        <begin position="21"/>
        <end position="43"/>
    </location>
</feature>
<dbReference type="InterPro" id="IPR006342">
    <property type="entry name" value="FkbM_mtfrase"/>
</dbReference>
<evidence type="ECO:0000313" key="4">
    <source>
        <dbReference type="Proteomes" id="UP000316958"/>
    </source>
</evidence>